<dbReference type="Proteomes" id="UP000515908">
    <property type="component" value="Chromosome 10"/>
</dbReference>
<sequence length="329" mass="36562">MTDILSSNVRLIDDEGKILNSSVSWMGRNSPLSESSKLPYFPALRDFIESLLNISSVSVEDEGRRAVVVLAKLDTPWRLPNSTSLLVVPCLPLALFVGLTQIGVEDMPLNCLAGDPFLVHRNIFATLDHDRWAEKRKFFVTANAVEVPLRGSGTRSLDKFSMEHNLRVMEGVTCLHTRPAYVRGSSWDIHEQVYRFTPHRGGVQSLCYTPYPDLPLLRIKLMDSYEVAGPEGVSTDPPQVRAELEFTGTIYGTNLTERDTAVITDELCTDFTSQNVFFVELFFSSASRVSFFGTFHKRGHIPCVLPQGRLLLLCARVDPGGGTRDGGGH</sequence>
<evidence type="ECO:0000313" key="1">
    <source>
        <dbReference type="EMBL" id="CAD2217954.1"/>
    </source>
</evidence>
<organism evidence="1 2">
    <name type="scientific">Angomonas deanei</name>
    <dbReference type="NCBI Taxonomy" id="59799"/>
    <lineage>
        <taxon>Eukaryota</taxon>
        <taxon>Discoba</taxon>
        <taxon>Euglenozoa</taxon>
        <taxon>Kinetoplastea</taxon>
        <taxon>Metakinetoplastina</taxon>
        <taxon>Trypanosomatida</taxon>
        <taxon>Trypanosomatidae</taxon>
        <taxon>Strigomonadinae</taxon>
        <taxon>Angomonas</taxon>
    </lineage>
</organism>
<evidence type="ECO:0000313" key="2">
    <source>
        <dbReference type="Proteomes" id="UP000515908"/>
    </source>
</evidence>
<gene>
    <name evidence="1" type="ORF">ADEAN_000544000</name>
</gene>
<reference evidence="1 2" key="1">
    <citation type="submission" date="2020-08" db="EMBL/GenBank/DDBJ databases">
        <authorList>
            <person name="Newling K."/>
            <person name="Davey J."/>
            <person name="Forrester S."/>
        </authorList>
    </citation>
    <scope>NUCLEOTIDE SEQUENCE [LARGE SCALE GENOMIC DNA]</scope>
    <source>
        <strain evidence="2">Crithidia deanei Carvalho (ATCC PRA-265)</strain>
    </source>
</reference>
<dbReference type="EMBL" id="LR877154">
    <property type="protein sequence ID" value="CAD2217954.1"/>
    <property type="molecule type" value="Genomic_DNA"/>
</dbReference>
<keyword evidence="2" id="KW-1185">Reference proteome</keyword>
<proteinExistence type="predicted"/>
<name>A0A7G2CGF8_9TRYP</name>
<dbReference type="VEuPathDB" id="TriTrypDB:ADEAN_000544000"/>
<dbReference type="AlphaFoldDB" id="A0A7G2CGF8"/>
<protein>
    <submittedName>
        <fullName evidence="1">Uncharacterized protein</fullName>
    </submittedName>
</protein>
<accession>A0A7G2CGF8</accession>